<dbReference type="Pfam" id="PF04149">
    <property type="entry name" value="DUF397"/>
    <property type="match status" value="1"/>
</dbReference>
<dbReference type="Proteomes" id="UP000516444">
    <property type="component" value="Chromosome"/>
</dbReference>
<dbReference type="AlphaFoldDB" id="A0A7G1NWT9"/>
<reference evidence="3 4" key="1">
    <citation type="journal article" date="2014" name="Int. J. Syst. Evol. Microbiol.">
        <title>Complete genome sequence of Corynebacterium casei LMG S-19264T (=DSM 44701T), isolated from a smear-ripened cheese.</title>
        <authorList>
            <consortium name="US DOE Joint Genome Institute (JGI-PGF)"/>
            <person name="Walter F."/>
            <person name="Albersmeier A."/>
            <person name="Kalinowski J."/>
            <person name="Ruckert C."/>
        </authorList>
    </citation>
    <scope>NUCLEOTIDE SEQUENCE [LARGE SCALE GENOMIC DNA]</scope>
    <source>
        <strain evidence="3 4">JCM 4677</strain>
    </source>
</reference>
<accession>A0A7G1NWT9</accession>
<gene>
    <name evidence="3" type="ORF">GCM10017557_09530</name>
</gene>
<organism evidence="3 4">
    <name type="scientific">Streptomyces aurantiacus</name>
    <dbReference type="NCBI Taxonomy" id="47760"/>
    <lineage>
        <taxon>Bacteria</taxon>
        <taxon>Bacillati</taxon>
        <taxon>Actinomycetota</taxon>
        <taxon>Actinomycetes</taxon>
        <taxon>Kitasatosporales</taxon>
        <taxon>Streptomycetaceae</taxon>
        <taxon>Streptomyces</taxon>
        <taxon>Streptomyces aurantiacus group</taxon>
    </lineage>
</organism>
<feature type="region of interest" description="Disordered" evidence="1">
    <location>
        <begin position="1"/>
        <end position="35"/>
    </location>
</feature>
<feature type="region of interest" description="Disordered" evidence="1">
    <location>
        <begin position="76"/>
        <end position="122"/>
    </location>
</feature>
<dbReference type="InterPro" id="IPR007278">
    <property type="entry name" value="DUF397"/>
</dbReference>
<feature type="compositionally biased region" description="Polar residues" evidence="1">
    <location>
        <begin position="81"/>
        <end position="100"/>
    </location>
</feature>
<evidence type="ECO:0000259" key="2">
    <source>
        <dbReference type="Pfam" id="PF04149"/>
    </source>
</evidence>
<feature type="domain" description="DUF397" evidence="2">
    <location>
        <begin position="27"/>
        <end position="73"/>
    </location>
</feature>
<evidence type="ECO:0000313" key="3">
    <source>
        <dbReference type="EMBL" id="BCL26094.1"/>
    </source>
</evidence>
<protein>
    <recommendedName>
        <fullName evidence="2">DUF397 domain-containing protein</fullName>
    </recommendedName>
</protein>
<keyword evidence="4" id="KW-1185">Reference proteome</keyword>
<dbReference type="EMBL" id="AP023440">
    <property type="protein sequence ID" value="BCL26094.1"/>
    <property type="molecule type" value="Genomic_DNA"/>
</dbReference>
<name>A0A7G1NWT9_9ACTN</name>
<dbReference type="KEGG" id="sgm:GCM10017557_09530"/>
<evidence type="ECO:0000313" key="4">
    <source>
        <dbReference type="Proteomes" id="UP000516444"/>
    </source>
</evidence>
<proteinExistence type="predicted"/>
<evidence type="ECO:0000256" key="1">
    <source>
        <dbReference type="SAM" id="MobiDB-lite"/>
    </source>
</evidence>
<sequence>MTITGDSVYNGMPASDLGEQGWERPWSGPNGGQCVETKQLADGRVALRQSTDPAGPALIYTPEEISAFVRGVKQGMADHLTTGQNGPRARNTSTGNTSTAGKRGRKRAPSGHGLPGTPQHTF</sequence>